<keyword evidence="3" id="KW-1185">Reference proteome</keyword>
<evidence type="ECO:0000313" key="2">
    <source>
        <dbReference type="EMBL" id="GLB47771.1"/>
    </source>
</evidence>
<dbReference type="RefSeq" id="WP_281763437.1">
    <property type="nucleotide sequence ID" value="NZ_BRVO01000001.1"/>
</dbReference>
<sequence>MKIQQTTAAKKIDGMTLRIRVLQGGQGASKTFTVLLKLIDQCISRSGTSATVFQAELTKMKRTVIRDFMSIMRATGNWSKQEWNSSTATYSFSNGSYLEFMGLKESDIGKGFRRDMVYFNEANRGITFEAYQQIASRAKLIFIDFNPDREFWVHKEVLPYEDAEYLQLTFMDNEAIDPQERANILGYKVKGFVEPNLVDYDITSNIRSAYWANKWRVYGLGETGILEGQIYQWKVIDGLPPEAELLSYGLDFGYNDPTVLVELYKWNEGYIVNQRLWKEKLDSDTLKQEVLKLHLKRTIAIKADGARPELIATLKKAGLSIESVDKRNKNDRILLLSAQTIWVTRSSVQLIKEKDNYVWKNKGETGYEDSPVEYDDHGMDATLYAADKVIIRLKPKRQWGGSRAV</sequence>
<evidence type="ECO:0000313" key="3">
    <source>
        <dbReference type="Proteomes" id="UP001143543"/>
    </source>
</evidence>
<comment type="caution">
    <text evidence="2">The sequence shown here is derived from an EMBL/GenBank/DDBJ whole genome shotgun (WGS) entry which is preliminary data.</text>
</comment>
<dbReference type="PANTHER" id="PTHR39184:SF1">
    <property type="entry name" value="PBSX PHAGE TERMINASE LARGE SUBUNIT"/>
    <property type="match status" value="1"/>
</dbReference>
<dbReference type="Gene3D" id="3.40.50.300">
    <property type="entry name" value="P-loop containing nucleotide triphosphate hydrolases"/>
    <property type="match status" value="1"/>
</dbReference>
<dbReference type="Gene3D" id="3.30.420.280">
    <property type="match status" value="1"/>
</dbReference>
<organism evidence="2 3">
    <name type="scientific">Neptunitalea lumnitzerae</name>
    <dbReference type="NCBI Taxonomy" id="2965509"/>
    <lineage>
        <taxon>Bacteria</taxon>
        <taxon>Pseudomonadati</taxon>
        <taxon>Bacteroidota</taxon>
        <taxon>Flavobacteriia</taxon>
        <taxon>Flavobacteriales</taxon>
        <taxon>Flavobacteriaceae</taxon>
        <taxon>Neptunitalea</taxon>
    </lineage>
</organism>
<accession>A0ABQ5MEN3</accession>
<dbReference type="InterPro" id="IPR027417">
    <property type="entry name" value="P-loop_NTPase"/>
</dbReference>
<dbReference type="Proteomes" id="UP001143543">
    <property type="component" value="Unassembled WGS sequence"/>
</dbReference>
<evidence type="ECO:0000259" key="1">
    <source>
        <dbReference type="Pfam" id="PF04466"/>
    </source>
</evidence>
<dbReference type="InterPro" id="IPR052380">
    <property type="entry name" value="Viral_DNA_packaging_terminase"/>
</dbReference>
<proteinExistence type="predicted"/>
<feature type="domain" description="Phage terminase large subunit N-terminal" evidence="1">
    <location>
        <begin position="18"/>
        <end position="186"/>
    </location>
</feature>
<name>A0ABQ5MEN3_9FLAO</name>
<protein>
    <submittedName>
        <fullName evidence="2">Terminase</fullName>
    </submittedName>
</protein>
<reference evidence="2" key="1">
    <citation type="submission" date="2022-07" db="EMBL/GenBank/DDBJ databases">
        <title>Taxonomy of Novel Oxalotrophic and Methylotrophic Bacteria.</title>
        <authorList>
            <person name="Sahin N."/>
            <person name="Tani A."/>
        </authorList>
    </citation>
    <scope>NUCLEOTIDE SEQUENCE</scope>
    <source>
        <strain evidence="2">Y10</strain>
    </source>
</reference>
<dbReference type="EMBL" id="BRVO01000001">
    <property type="protein sequence ID" value="GLB47771.1"/>
    <property type="molecule type" value="Genomic_DNA"/>
</dbReference>
<dbReference type="PANTHER" id="PTHR39184">
    <property type="match status" value="1"/>
</dbReference>
<dbReference type="InterPro" id="IPR035412">
    <property type="entry name" value="Terminase_L_N"/>
</dbReference>
<gene>
    <name evidence="2" type="ORF">Y10_01390</name>
</gene>
<dbReference type="Pfam" id="PF04466">
    <property type="entry name" value="Terminase_3"/>
    <property type="match status" value="1"/>
</dbReference>